<comment type="similarity">
    <text evidence="6">Belongs to the class I-like SAM-binding methyltransferase superfamily. RNA M5U methyltransferase family.</text>
</comment>
<dbReference type="PANTHER" id="PTHR11061:SF49">
    <property type="entry name" value="23S RRNA (URACIL(1939)-C(5))-METHYLTRANSFERASE RLMD"/>
    <property type="match status" value="1"/>
</dbReference>
<dbReference type="PANTHER" id="PTHR11061">
    <property type="entry name" value="RNA M5U METHYLTRANSFERASE"/>
    <property type="match status" value="1"/>
</dbReference>
<dbReference type="Gene3D" id="3.40.50.150">
    <property type="entry name" value="Vaccinia Virus protein VP39"/>
    <property type="match status" value="1"/>
</dbReference>
<accession>A0ABS7ZWC5</accession>
<keyword evidence="3 6" id="KW-0808">Transferase</keyword>
<dbReference type="Gene3D" id="2.40.50.1070">
    <property type="match status" value="1"/>
</dbReference>
<dbReference type="PROSITE" id="PS51687">
    <property type="entry name" value="SAM_MT_RNA_M5U"/>
    <property type="match status" value="1"/>
</dbReference>
<dbReference type="RefSeq" id="WP_225675897.1">
    <property type="nucleotide sequence ID" value="NZ_JAEDAH010000088.1"/>
</dbReference>
<evidence type="ECO:0000313" key="10">
    <source>
        <dbReference type="Proteomes" id="UP000714380"/>
    </source>
</evidence>
<feature type="binding site" evidence="6">
    <location>
        <position position="272"/>
    </location>
    <ligand>
        <name>S-adenosyl-L-methionine</name>
        <dbReference type="ChEBI" id="CHEBI:59789"/>
    </ligand>
</feature>
<keyword evidence="1" id="KW-0408">Iron</keyword>
<keyword evidence="1" id="KW-0479">Metal-binding</keyword>
<feature type="active site" evidence="7">
    <location>
        <position position="393"/>
    </location>
</feature>
<keyword evidence="5" id="KW-0411">Iron-sulfur</keyword>
<feature type="domain" description="TRAM" evidence="8">
    <location>
        <begin position="3"/>
        <end position="61"/>
    </location>
</feature>
<evidence type="ECO:0000313" key="9">
    <source>
        <dbReference type="EMBL" id="MCA6064685.1"/>
    </source>
</evidence>
<organism evidence="9 10">
    <name type="scientific">Thalassolituus marinus</name>
    <dbReference type="NCBI Taxonomy" id="671053"/>
    <lineage>
        <taxon>Bacteria</taxon>
        <taxon>Pseudomonadati</taxon>
        <taxon>Pseudomonadota</taxon>
        <taxon>Gammaproteobacteria</taxon>
        <taxon>Oceanospirillales</taxon>
        <taxon>Oceanospirillaceae</taxon>
        <taxon>Thalassolituus</taxon>
    </lineage>
</organism>
<dbReference type="InterPro" id="IPR012340">
    <property type="entry name" value="NA-bd_OB-fold"/>
</dbReference>
<dbReference type="Proteomes" id="UP000714380">
    <property type="component" value="Unassembled WGS sequence"/>
</dbReference>
<dbReference type="PROSITE" id="PS01230">
    <property type="entry name" value="TRMA_1"/>
    <property type="match status" value="1"/>
</dbReference>
<keyword evidence="1" id="KW-0004">4Fe-4S</keyword>
<comment type="caution">
    <text evidence="9">The sequence shown here is derived from an EMBL/GenBank/DDBJ whole genome shotgun (WGS) entry which is preliminary data.</text>
</comment>
<evidence type="ECO:0000256" key="6">
    <source>
        <dbReference type="PROSITE-ProRule" id="PRU01024"/>
    </source>
</evidence>
<dbReference type="EMBL" id="JAEDAH010000088">
    <property type="protein sequence ID" value="MCA6064685.1"/>
    <property type="molecule type" value="Genomic_DNA"/>
</dbReference>
<evidence type="ECO:0000256" key="7">
    <source>
        <dbReference type="PROSITE-ProRule" id="PRU10015"/>
    </source>
</evidence>
<dbReference type="PROSITE" id="PS50926">
    <property type="entry name" value="TRAM"/>
    <property type="match status" value="1"/>
</dbReference>
<dbReference type="GO" id="GO:0032259">
    <property type="term" value="P:methylation"/>
    <property type="evidence" value="ECO:0007669"/>
    <property type="project" value="UniProtKB-KW"/>
</dbReference>
<feature type="binding site" evidence="6">
    <location>
        <position position="322"/>
    </location>
    <ligand>
        <name>S-adenosyl-L-methionine</name>
        <dbReference type="ChEBI" id="CHEBI:59789"/>
    </ligand>
</feature>
<name>A0ABS7ZWC5_9GAMM</name>
<protein>
    <submittedName>
        <fullName evidence="9">23S rRNA (Uracil(1939)-C(5))-methyltransferase RlmD</fullName>
        <ecNumber evidence="9">2.1.1.190</ecNumber>
    </submittedName>
</protein>
<evidence type="ECO:0000256" key="5">
    <source>
        <dbReference type="ARBA" id="ARBA00023014"/>
    </source>
</evidence>
<dbReference type="Pfam" id="PF01938">
    <property type="entry name" value="TRAM"/>
    <property type="match status" value="1"/>
</dbReference>
<dbReference type="Gene3D" id="2.40.50.140">
    <property type="entry name" value="Nucleic acid-binding proteins"/>
    <property type="match status" value="1"/>
</dbReference>
<keyword evidence="10" id="KW-1185">Reference proteome</keyword>
<keyword evidence="2 6" id="KW-0489">Methyltransferase</keyword>
<feature type="binding site" evidence="6">
    <location>
        <position position="367"/>
    </location>
    <ligand>
        <name>S-adenosyl-L-methionine</name>
        <dbReference type="ChEBI" id="CHEBI:59789"/>
    </ligand>
</feature>
<reference evidence="9 10" key="1">
    <citation type="submission" date="2020-12" db="EMBL/GenBank/DDBJ databases">
        <title>Novel Thalassolituus-related marine hydrocarbonoclastic bacteria mediated algae-derived hydrocarbons mineralization in twilight zone of the northern South China Sea.</title>
        <authorList>
            <person name="Dong C."/>
        </authorList>
    </citation>
    <scope>NUCLEOTIDE SEQUENCE [LARGE SCALE GENOMIC DNA]</scope>
    <source>
        <strain evidence="9 10">IMCC1826</strain>
    </source>
</reference>
<dbReference type="SUPFAM" id="SSF50249">
    <property type="entry name" value="Nucleic acid-binding proteins"/>
    <property type="match status" value="1"/>
</dbReference>
<keyword evidence="4 6" id="KW-0949">S-adenosyl-L-methionine</keyword>
<evidence type="ECO:0000256" key="1">
    <source>
        <dbReference type="ARBA" id="ARBA00022485"/>
    </source>
</evidence>
<proteinExistence type="inferred from homology"/>
<dbReference type="InterPro" id="IPR002792">
    <property type="entry name" value="TRAM_dom"/>
</dbReference>
<dbReference type="InterPro" id="IPR010280">
    <property type="entry name" value="U5_MeTrfase_fam"/>
</dbReference>
<evidence type="ECO:0000259" key="8">
    <source>
        <dbReference type="PROSITE" id="PS50926"/>
    </source>
</evidence>
<dbReference type="PROSITE" id="PS01231">
    <property type="entry name" value="TRMA_2"/>
    <property type="match status" value="1"/>
</dbReference>
<dbReference type="InterPro" id="IPR029063">
    <property type="entry name" value="SAM-dependent_MTases_sf"/>
</dbReference>
<dbReference type="EC" id="2.1.1.190" evidence="9"/>
<evidence type="ECO:0000256" key="3">
    <source>
        <dbReference type="ARBA" id="ARBA00022679"/>
    </source>
</evidence>
<evidence type="ECO:0000256" key="4">
    <source>
        <dbReference type="ARBA" id="ARBA00022691"/>
    </source>
</evidence>
<sequence>MKPASSSQRLTLQIDNLTSDGEGVARRNRDIYFVPGALPGEEVEVVLDGRRRKVWQTRLLNIIQTSDQRVQPQCPHYQRCGGCDLQHLAYAGQVSFKQDRVARELMRQKVDVPEWADAITGQPWHYRRKARLGVRSSKERDEVFVGFREAASKHLTNIDRCPVLDDNPALDWAWWRELIQQLQGRAVITQIEPLLADNALALVLRVLKPLSAADQQVLTDALQELASDVELQLWLKTDKDQPPHCVWPDKPQPLHHVVDGMELRIQPDDFVQVNGAVNRAMVEQAMTWLAPGENEVLWDLFAGHGNFSMPLAKRCSGVFAVEGDETMVASLSQQSEKLALPLQAKCADLSGQGGLADLPQPDAVLLDPPRAGAAGVMNELVERKVPRVLYVSCDAATLARDLNVLVAAGYKVKKAGIMDMFPQTHHVETMVLLEAGRR</sequence>
<gene>
    <name evidence="9" type="primary">rlmD</name>
    <name evidence="9" type="ORF">I9W95_13810</name>
</gene>
<feature type="binding site" evidence="6">
    <location>
        <position position="301"/>
    </location>
    <ligand>
        <name>S-adenosyl-L-methionine</name>
        <dbReference type="ChEBI" id="CHEBI:59789"/>
    </ligand>
</feature>
<evidence type="ECO:0000256" key="2">
    <source>
        <dbReference type="ARBA" id="ARBA00022603"/>
    </source>
</evidence>
<dbReference type="NCBIfam" id="TIGR00479">
    <property type="entry name" value="rumA"/>
    <property type="match status" value="1"/>
</dbReference>
<dbReference type="Pfam" id="PF05958">
    <property type="entry name" value="tRNA_U5-meth_tr"/>
    <property type="match status" value="2"/>
</dbReference>
<feature type="active site" description="Nucleophile" evidence="6">
    <location>
        <position position="393"/>
    </location>
</feature>
<dbReference type="InterPro" id="IPR030391">
    <property type="entry name" value="MeTrfase_TrmA_CS"/>
</dbReference>
<dbReference type="SUPFAM" id="SSF53335">
    <property type="entry name" value="S-adenosyl-L-methionine-dependent methyltransferases"/>
    <property type="match status" value="1"/>
</dbReference>
<dbReference type="InterPro" id="IPR030390">
    <property type="entry name" value="MeTrfase_TrmA_AS"/>
</dbReference>
<dbReference type="GO" id="GO:0008168">
    <property type="term" value="F:methyltransferase activity"/>
    <property type="evidence" value="ECO:0007669"/>
    <property type="project" value="UniProtKB-KW"/>
</dbReference>